<name>A0A1J7IKY5_LUPAN</name>
<reference evidence="1 2" key="1">
    <citation type="journal article" date="2017" name="Plant Biotechnol. J.">
        <title>A comprehensive draft genome sequence for lupin (Lupinus angustifolius), an emerging health food: insights into plant-microbe interactions and legume evolution.</title>
        <authorList>
            <person name="Hane J.K."/>
            <person name="Ming Y."/>
            <person name="Kamphuis L.G."/>
            <person name="Nelson M.N."/>
            <person name="Garg G."/>
            <person name="Atkins C.A."/>
            <person name="Bayer P.E."/>
            <person name="Bravo A."/>
            <person name="Bringans S."/>
            <person name="Cannon S."/>
            <person name="Edwards D."/>
            <person name="Foley R."/>
            <person name="Gao L.L."/>
            <person name="Harrison M.J."/>
            <person name="Huang W."/>
            <person name="Hurgobin B."/>
            <person name="Li S."/>
            <person name="Liu C.W."/>
            <person name="McGrath A."/>
            <person name="Morahan G."/>
            <person name="Murray J."/>
            <person name="Weller J."/>
            <person name="Jian J."/>
            <person name="Singh K.B."/>
        </authorList>
    </citation>
    <scope>NUCLEOTIDE SEQUENCE [LARGE SCALE GENOMIC DNA]</scope>
    <source>
        <strain evidence="2">cv. Tanjil</strain>
        <tissue evidence="1">Whole plant</tissue>
    </source>
</reference>
<keyword evidence="2" id="KW-1185">Reference proteome</keyword>
<evidence type="ECO:0000313" key="2">
    <source>
        <dbReference type="Proteomes" id="UP000188354"/>
    </source>
</evidence>
<sequence length="82" mass="9331">MASQTIFISESDEDNWVIQIHQLVEQLNQLGITQLDQHGMLDQPGNNIARPTWDAWLAKWSNMVGQVEQPSQRGGAVWSTRE</sequence>
<organism evidence="1 2">
    <name type="scientific">Lupinus angustifolius</name>
    <name type="common">Narrow-leaved blue lupine</name>
    <dbReference type="NCBI Taxonomy" id="3871"/>
    <lineage>
        <taxon>Eukaryota</taxon>
        <taxon>Viridiplantae</taxon>
        <taxon>Streptophyta</taxon>
        <taxon>Embryophyta</taxon>
        <taxon>Tracheophyta</taxon>
        <taxon>Spermatophyta</taxon>
        <taxon>Magnoliopsida</taxon>
        <taxon>eudicotyledons</taxon>
        <taxon>Gunneridae</taxon>
        <taxon>Pentapetalae</taxon>
        <taxon>rosids</taxon>
        <taxon>fabids</taxon>
        <taxon>Fabales</taxon>
        <taxon>Fabaceae</taxon>
        <taxon>Papilionoideae</taxon>
        <taxon>50 kb inversion clade</taxon>
        <taxon>genistoids sensu lato</taxon>
        <taxon>core genistoids</taxon>
        <taxon>Genisteae</taxon>
        <taxon>Lupinus</taxon>
    </lineage>
</organism>
<dbReference type="Gramene" id="OIW15657">
    <property type="protein sequence ID" value="OIW15657"/>
    <property type="gene ID" value="TanjilG_08413"/>
</dbReference>
<protein>
    <submittedName>
        <fullName evidence="1">Uncharacterized protein</fullName>
    </submittedName>
</protein>
<evidence type="ECO:0000313" key="1">
    <source>
        <dbReference type="EMBL" id="OIW15657.1"/>
    </source>
</evidence>
<dbReference type="Proteomes" id="UP000188354">
    <property type="component" value="Chromosome LG03"/>
</dbReference>
<gene>
    <name evidence="1" type="ORF">TanjilG_08413</name>
</gene>
<dbReference type="EMBL" id="CM007363">
    <property type="protein sequence ID" value="OIW15657.1"/>
    <property type="molecule type" value="Genomic_DNA"/>
</dbReference>
<proteinExistence type="predicted"/>
<dbReference type="AlphaFoldDB" id="A0A1J7IKY5"/>
<accession>A0A1J7IKY5</accession>